<dbReference type="OrthoDB" id="9797795at2"/>
<keyword evidence="1" id="KW-0328">Glycosyltransferase</keyword>
<reference evidence="3 4" key="1">
    <citation type="submission" date="2016-11" db="EMBL/GenBank/DDBJ databases">
        <authorList>
            <person name="Jaros S."/>
            <person name="Januszkiewicz K."/>
            <person name="Wedrychowicz H."/>
        </authorList>
    </citation>
    <scope>NUCLEOTIDE SEQUENCE [LARGE SCALE GENOMIC DNA]</scope>
    <source>
        <strain evidence="3 4">GAS86</strain>
    </source>
</reference>
<name>A0A1N6I3X5_9BURK</name>
<dbReference type="PANTHER" id="PTHR30160">
    <property type="entry name" value="TETRAACYLDISACCHARIDE 4'-KINASE-RELATED"/>
    <property type="match status" value="1"/>
</dbReference>
<sequence length="302" mass="34004">MWPTVQPISRVALVLSPAIGDSLLMMTIARNLQQNGIAVTIFGRQIQSLGAWFPEVETLDDLSVADLTAKLSGFDRVIQMHRNKPFVGLEQYHPRVSFLDHICRVRSSESMADRLAKFCVDEFGLAGADKSNGMTPPPGLQHRKYPLRVAIHPTASTADKCWLPSRFIRLAIRLRELGFSPEFVVAPQERADWLHIERLGLKLPDLGSLDNVATWVYESGWFIGNDSGIGHLASSLHIPTLSLFMRRGIARTWRPDWGTGQVLIGSTYLPTGFLKERYWKYMLSVRQVSRAFEQLRASLSFA</sequence>
<protein>
    <submittedName>
        <fullName evidence="3">ADP-heptose:LPS heptosyltransferase</fullName>
    </submittedName>
</protein>
<proteinExistence type="predicted"/>
<dbReference type="GO" id="GO:0005829">
    <property type="term" value="C:cytosol"/>
    <property type="evidence" value="ECO:0007669"/>
    <property type="project" value="TreeGrafter"/>
</dbReference>
<dbReference type="PANTHER" id="PTHR30160:SF1">
    <property type="entry name" value="LIPOPOLYSACCHARIDE 1,2-N-ACETYLGLUCOSAMINETRANSFERASE-RELATED"/>
    <property type="match status" value="1"/>
</dbReference>
<dbReference type="GO" id="GO:0009244">
    <property type="term" value="P:lipopolysaccharide core region biosynthetic process"/>
    <property type="evidence" value="ECO:0007669"/>
    <property type="project" value="TreeGrafter"/>
</dbReference>
<dbReference type="EMBL" id="FSRM01000001">
    <property type="protein sequence ID" value="SIO26728.1"/>
    <property type="molecule type" value="Genomic_DNA"/>
</dbReference>
<organism evidence="3 4">
    <name type="scientific">Paraburkholderia phenazinium</name>
    <dbReference type="NCBI Taxonomy" id="60549"/>
    <lineage>
        <taxon>Bacteria</taxon>
        <taxon>Pseudomonadati</taxon>
        <taxon>Pseudomonadota</taxon>
        <taxon>Betaproteobacteria</taxon>
        <taxon>Burkholderiales</taxon>
        <taxon>Burkholderiaceae</taxon>
        <taxon>Paraburkholderia</taxon>
    </lineage>
</organism>
<dbReference type="AlphaFoldDB" id="A0A1N6I3X5"/>
<dbReference type="Proteomes" id="UP000184693">
    <property type="component" value="Unassembled WGS sequence"/>
</dbReference>
<dbReference type="GO" id="GO:0008713">
    <property type="term" value="F:ADP-heptose-lipopolysaccharide heptosyltransferase activity"/>
    <property type="evidence" value="ECO:0007669"/>
    <property type="project" value="TreeGrafter"/>
</dbReference>
<accession>A0A1N6I3X5</accession>
<dbReference type="Pfam" id="PF01075">
    <property type="entry name" value="Glyco_transf_9"/>
    <property type="match status" value="1"/>
</dbReference>
<keyword evidence="2 3" id="KW-0808">Transferase</keyword>
<evidence type="ECO:0000313" key="4">
    <source>
        <dbReference type="Proteomes" id="UP000184693"/>
    </source>
</evidence>
<dbReference type="Gene3D" id="3.40.50.2000">
    <property type="entry name" value="Glycogen Phosphorylase B"/>
    <property type="match status" value="1"/>
</dbReference>
<gene>
    <name evidence="3" type="ORF">SAMN05444168_3945</name>
</gene>
<dbReference type="InterPro" id="IPR002201">
    <property type="entry name" value="Glyco_trans_9"/>
</dbReference>
<evidence type="ECO:0000256" key="1">
    <source>
        <dbReference type="ARBA" id="ARBA00022676"/>
    </source>
</evidence>
<dbReference type="InterPro" id="IPR051199">
    <property type="entry name" value="LPS_LOS_Heptosyltrfase"/>
</dbReference>
<evidence type="ECO:0000313" key="3">
    <source>
        <dbReference type="EMBL" id="SIO26728.1"/>
    </source>
</evidence>
<dbReference type="SUPFAM" id="SSF53756">
    <property type="entry name" value="UDP-Glycosyltransferase/glycogen phosphorylase"/>
    <property type="match status" value="1"/>
</dbReference>
<evidence type="ECO:0000256" key="2">
    <source>
        <dbReference type="ARBA" id="ARBA00022679"/>
    </source>
</evidence>